<dbReference type="Proteomes" id="UP000613768">
    <property type="component" value="Unassembled WGS sequence"/>
</dbReference>
<organism evidence="1 2">
    <name type="scientific">Pseudomarimonas arenosa</name>
    <dbReference type="NCBI Taxonomy" id="2774145"/>
    <lineage>
        <taxon>Bacteria</taxon>
        <taxon>Pseudomonadati</taxon>
        <taxon>Pseudomonadota</taxon>
        <taxon>Gammaproteobacteria</taxon>
        <taxon>Lysobacterales</taxon>
        <taxon>Lysobacteraceae</taxon>
        <taxon>Pseudomarimonas</taxon>
    </lineage>
</organism>
<evidence type="ECO:0000313" key="2">
    <source>
        <dbReference type="Proteomes" id="UP000613768"/>
    </source>
</evidence>
<name>A0AAW3ZIN1_9GAMM</name>
<dbReference type="PANTHER" id="PTHR14097:SF7">
    <property type="entry name" value="OXIDOREDUCTASE HTATIP2"/>
    <property type="match status" value="1"/>
</dbReference>
<proteinExistence type="predicted"/>
<sequence length="242" mass="25727">MSAAGGGAERSAEHSGLMLLGGSGLVGTHFLQALLANSRGVSDLWLPLRRAIAAPSPPCHRLPIDPDQAASALRDASQPVELRWFVSCFGTTRRQAGSAEAFVAIDRDLVLAWAKRARALGATHALLVSSIGADVGAANLYLRTKGELEQALSELGFNRIDLLRPGLLIGRRNGPARPAEALGQWLAPLFDHALLGGLRRYRSISAAQVAAALLALLNQGEPGVFVHLHDQLVELARAFERC</sequence>
<keyword evidence="2" id="KW-1185">Reference proteome</keyword>
<evidence type="ECO:0000313" key="1">
    <source>
        <dbReference type="EMBL" id="MBD8524997.1"/>
    </source>
</evidence>
<accession>A0AAW3ZIN1</accession>
<gene>
    <name evidence="1" type="ORF">IFO71_04510</name>
</gene>
<dbReference type="EMBL" id="JACYTR010000006">
    <property type="protein sequence ID" value="MBD8524997.1"/>
    <property type="molecule type" value="Genomic_DNA"/>
</dbReference>
<dbReference type="AlphaFoldDB" id="A0AAW3ZIN1"/>
<dbReference type="PANTHER" id="PTHR14097">
    <property type="entry name" value="OXIDOREDUCTASE HTATIP2"/>
    <property type="match status" value="1"/>
</dbReference>
<reference evidence="1 2" key="1">
    <citation type="submission" date="2020-09" db="EMBL/GenBank/DDBJ databases">
        <title>Pseudoxanthomonas sp. CAU 1598 isolated from sand of Yaerae Beach.</title>
        <authorList>
            <person name="Kim W."/>
        </authorList>
    </citation>
    <scope>NUCLEOTIDE SEQUENCE [LARGE SCALE GENOMIC DNA]</scope>
    <source>
        <strain evidence="1 2">CAU 1598</strain>
    </source>
</reference>
<dbReference type="InterPro" id="IPR036291">
    <property type="entry name" value="NAD(P)-bd_dom_sf"/>
</dbReference>
<comment type="caution">
    <text evidence="1">The sequence shown here is derived from an EMBL/GenBank/DDBJ whole genome shotgun (WGS) entry which is preliminary data.</text>
</comment>
<protein>
    <submittedName>
        <fullName evidence="1">NAD-dependent dehydratase</fullName>
    </submittedName>
</protein>
<dbReference type="SUPFAM" id="SSF51735">
    <property type="entry name" value="NAD(P)-binding Rossmann-fold domains"/>
    <property type="match status" value="1"/>
</dbReference>
<dbReference type="RefSeq" id="WP_192028349.1">
    <property type="nucleotide sequence ID" value="NZ_JACYTR010000006.1"/>
</dbReference>
<dbReference type="Gene3D" id="3.40.50.720">
    <property type="entry name" value="NAD(P)-binding Rossmann-like Domain"/>
    <property type="match status" value="1"/>
</dbReference>